<dbReference type="GO" id="GO:0004806">
    <property type="term" value="F:triacylglycerol lipase activity"/>
    <property type="evidence" value="ECO:0007669"/>
    <property type="project" value="UniProtKB-EC"/>
</dbReference>
<dbReference type="HOGENOM" id="CLU_023033_0_0_6"/>
<protein>
    <submittedName>
        <fullName evidence="2">Lipase, class 3</fullName>
        <ecNumber evidence="2">3.1.1.3</ecNumber>
    </submittedName>
</protein>
<organism evidence="2">
    <name type="scientific">Pseudomonas fluorescens (strain Q2-87)</name>
    <dbReference type="NCBI Taxonomy" id="1038922"/>
    <lineage>
        <taxon>Bacteria</taxon>
        <taxon>Pseudomonadati</taxon>
        <taxon>Pseudomonadota</taxon>
        <taxon>Gammaproteobacteria</taxon>
        <taxon>Pseudomonadales</taxon>
        <taxon>Pseudomonadaceae</taxon>
        <taxon>Pseudomonas</taxon>
    </lineage>
</organism>
<feature type="domain" description="Fungal lipase-type" evidence="1">
    <location>
        <begin position="337"/>
        <end position="462"/>
    </location>
</feature>
<dbReference type="SUPFAM" id="SSF53474">
    <property type="entry name" value="alpha/beta-Hydrolases"/>
    <property type="match status" value="1"/>
</dbReference>
<proteinExistence type="predicted"/>
<dbReference type="InterPro" id="IPR051218">
    <property type="entry name" value="Sec_MonoDiacylglyc_Lipase"/>
</dbReference>
<dbReference type="PANTHER" id="PTHR45856">
    <property type="entry name" value="ALPHA/BETA-HYDROLASES SUPERFAMILY PROTEIN"/>
    <property type="match status" value="1"/>
</dbReference>
<dbReference type="PANTHER" id="PTHR45856:SF24">
    <property type="entry name" value="FUNGAL LIPASE-LIKE DOMAIN-CONTAINING PROTEIN"/>
    <property type="match status" value="1"/>
</dbReference>
<evidence type="ECO:0000313" key="2">
    <source>
        <dbReference type="EMBL" id="EJK99294.1"/>
    </source>
</evidence>
<dbReference type="PATRIC" id="fig|1038922.3.peg.5622"/>
<dbReference type="AlphaFoldDB" id="J2E863"/>
<dbReference type="EMBL" id="AGBM01000002">
    <property type="protein sequence ID" value="EJK99294.1"/>
    <property type="molecule type" value="Genomic_DNA"/>
</dbReference>
<dbReference type="Pfam" id="PF01764">
    <property type="entry name" value="Lipase_3"/>
    <property type="match status" value="1"/>
</dbReference>
<comment type="caution">
    <text evidence="2">The sequence shown here is derived from an EMBL/GenBank/DDBJ whole genome shotgun (WGS) entry which is preliminary data.</text>
</comment>
<dbReference type="InterPro" id="IPR002921">
    <property type="entry name" value="Fungal_lipase-type"/>
</dbReference>
<dbReference type="InterPro" id="IPR029058">
    <property type="entry name" value="AB_hydrolase_fold"/>
</dbReference>
<dbReference type="Proteomes" id="UP000007289">
    <property type="component" value="Chromosome"/>
</dbReference>
<reference evidence="2" key="1">
    <citation type="journal article" date="2012" name="PLoS Genet.">
        <title>Comparative Genomics of Plant-Associated Pseudomonas spp.: Insights into Diversity and Inheritance of Traits Involved in Multitrophic Interactions.</title>
        <authorList>
            <person name="Loper J.E."/>
            <person name="Hassan K.A."/>
            <person name="Mavrodi D.V."/>
            <person name="Davis E.W.II."/>
            <person name="Lim C.K."/>
            <person name="Shaffer B.T."/>
            <person name="Elbourne L.D."/>
            <person name="Stockwell V.O."/>
            <person name="Hartney S.L."/>
            <person name="Breakwell K."/>
            <person name="Henkels M.D."/>
            <person name="Tetu S.G."/>
            <person name="Rangel L.I."/>
            <person name="Kidarsa T.A."/>
            <person name="Wilson N.L."/>
            <person name="van de Mortel J.E."/>
            <person name="Song C."/>
            <person name="Blumhagen R."/>
            <person name="Radune D."/>
            <person name="Hostetler J.B."/>
            <person name="Brinkac L.M."/>
            <person name="Durkin A.S."/>
            <person name="Kluepfel D.A."/>
            <person name="Wechter W.P."/>
            <person name="Anderson A.J."/>
            <person name="Kim Y.C."/>
            <person name="Pierson L.S.III."/>
            <person name="Pierson E.A."/>
            <person name="Lindow S.E."/>
            <person name="Kobayashi D.Y."/>
            <person name="Raaijmakers J.M."/>
            <person name="Weller D.M."/>
            <person name="Thomashow L.S."/>
            <person name="Allen A.E."/>
            <person name="Paulsen I.T."/>
        </authorList>
    </citation>
    <scope>NUCLEOTIDE SEQUENCE [LARGE SCALE GENOMIC DNA]</scope>
    <source>
        <strain evidence="2">Q2-87</strain>
    </source>
</reference>
<dbReference type="CDD" id="cd00519">
    <property type="entry name" value="Lipase_3"/>
    <property type="match status" value="1"/>
</dbReference>
<dbReference type="RefSeq" id="WP_003187051.1">
    <property type="nucleotide sequence ID" value="NZ_CM001558.1"/>
</dbReference>
<accession>J2E863</accession>
<keyword evidence="2" id="KW-0378">Hydrolase</keyword>
<name>J2E863_PSEFQ</name>
<dbReference type="EC" id="3.1.1.3" evidence="2"/>
<dbReference type="eggNOG" id="COG3675">
    <property type="taxonomic scope" value="Bacteria"/>
</dbReference>
<dbReference type="GO" id="GO:0006629">
    <property type="term" value="P:lipid metabolic process"/>
    <property type="evidence" value="ECO:0007669"/>
    <property type="project" value="InterPro"/>
</dbReference>
<gene>
    <name evidence="2" type="ORF">PflQ2_5605</name>
</gene>
<evidence type="ECO:0000259" key="1">
    <source>
        <dbReference type="Pfam" id="PF01764"/>
    </source>
</evidence>
<sequence length="727" mass="81196">MTSLKNELESRLSGSTLACPVAGKWTSFQLVDELGSGEPYAGLVYVATDSEGQVHSGNLDASGAGKVRNHYAGPIALVFEQKYQGPEQLYLELQRRDSYPLKITELQVRAEHTRYMHPNAIRSRESPAQTRADDFFQVEVRHLVKHVAHLPPEVYRHYPCPTGPARLMGEHGKSGVILMPHKHTVLEVRPLRALRPMLSIAPEFCALNLYQLALMSTLTYCPFGQTPELPPINTRVSFTHQPSVGNWFADALAKSEELWMLNPGQTKAYYPLYQDVPYSERLEIVPFDPALYAVNNPELGEDQEHPAKIHFLDDRKLESQATDTQAFITHNGQLILIAIRGTSEMIPDGLRDADALQVPFEEGNGRVHRGFYGAAKKTAAFVTSYLDKFYAGQPLLICGHSLGGAVALLLSEILRRRPEGYTIQLYTYGAPRAADATFVKNAEPLVHYRMVNHNDPIPSVPGSWMNTKAGIYGTGLALTFANVPVGLSVFVAGITNWTGENYEHHGILRHFMPVELDRKETFSILWTPSCDTIIQHAACDVALQHQHGLPDRPSLLSQLFHTENHFMVPSYIPACWATLHRWQQAQVAQDSLVTKREYEWVESALAHITQRLRNEKRHLTARAAPNGRSHNPDHDALTHEIDMIRTTLARLATLRTASVSEKDVYGNLAEQPEQLAQSLSRWHAHPENSVAVQLARAPSPGTENEWINNADGYAVGKPYTLDIDAIV</sequence>
<dbReference type="Gene3D" id="3.40.50.1820">
    <property type="entry name" value="alpha/beta hydrolase"/>
    <property type="match status" value="1"/>
</dbReference>